<reference evidence="3 4" key="2">
    <citation type="submission" date="2024-10" db="EMBL/GenBank/DDBJ databases">
        <authorList>
            <person name="Ryan C."/>
        </authorList>
    </citation>
    <scope>NUCLEOTIDE SEQUENCE [LARGE SCALE GENOMIC DNA]</scope>
</reference>
<evidence type="ECO:0000259" key="2">
    <source>
        <dbReference type="Pfam" id="PF08246"/>
    </source>
</evidence>
<name>A0ABC8W5R9_9POAL</name>
<dbReference type="AlphaFoldDB" id="A0ABC8W5R9"/>
<proteinExistence type="predicted"/>
<feature type="domain" description="Cathepsin propeptide inhibitor" evidence="2">
    <location>
        <begin position="126"/>
        <end position="172"/>
    </location>
</feature>
<sequence>MPSKASMLVLIARAARSVAAATSRFAHVAEQAALLPKAEATAAASHALDRVGAGDLFVHRSAAGSPSPAMAATPLAMDAPNHRVDGWIGLGIPLKDVRMPKMDQFVPQEKDLESDEALRALYERLCKAFNQKRDHDEMARRFNKFKSMALLVHRTNNANLPYKLELNKFADGKLREMRANPDGHDFMLARKYGKSSVLCKPGGDFLREVFADFKVVDGKLFVIYPKGSKAGGGCFKELSVKYEVAAGRLFVDLPEEHELVVPSADLL</sequence>
<feature type="chain" id="PRO_5044865392" description="Cathepsin propeptide inhibitor domain-containing protein" evidence="1">
    <location>
        <begin position="21"/>
        <end position="267"/>
    </location>
</feature>
<evidence type="ECO:0000256" key="1">
    <source>
        <dbReference type="SAM" id="SignalP"/>
    </source>
</evidence>
<evidence type="ECO:0000313" key="4">
    <source>
        <dbReference type="Proteomes" id="UP001497457"/>
    </source>
</evidence>
<dbReference type="Gene3D" id="1.10.287.2250">
    <property type="match status" value="1"/>
</dbReference>
<dbReference type="Pfam" id="PF08246">
    <property type="entry name" value="Inhibitor_I29"/>
    <property type="match status" value="1"/>
</dbReference>
<organism evidence="3 4">
    <name type="scientific">Urochloa decumbens</name>
    <dbReference type="NCBI Taxonomy" id="240449"/>
    <lineage>
        <taxon>Eukaryota</taxon>
        <taxon>Viridiplantae</taxon>
        <taxon>Streptophyta</taxon>
        <taxon>Embryophyta</taxon>
        <taxon>Tracheophyta</taxon>
        <taxon>Spermatophyta</taxon>
        <taxon>Magnoliopsida</taxon>
        <taxon>Liliopsida</taxon>
        <taxon>Poales</taxon>
        <taxon>Poaceae</taxon>
        <taxon>PACMAD clade</taxon>
        <taxon>Panicoideae</taxon>
        <taxon>Panicodae</taxon>
        <taxon>Paniceae</taxon>
        <taxon>Melinidinae</taxon>
        <taxon>Urochloa</taxon>
    </lineage>
</organism>
<dbReference type="EMBL" id="OZ075121">
    <property type="protein sequence ID" value="CAL4902615.1"/>
    <property type="molecule type" value="Genomic_DNA"/>
</dbReference>
<keyword evidence="4" id="KW-1185">Reference proteome</keyword>
<keyword evidence="1" id="KW-0732">Signal</keyword>
<gene>
    <name evidence="3" type="ORF">URODEC1_LOCUS10063</name>
</gene>
<evidence type="ECO:0000313" key="3">
    <source>
        <dbReference type="EMBL" id="CAL4902615.1"/>
    </source>
</evidence>
<reference evidence="4" key="1">
    <citation type="submission" date="2024-06" db="EMBL/GenBank/DDBJ databases">
        <authorList>
            <person name="Ryan C."/>
        </authorList>
    </citation>
    <scope>NUCLEOTIDE SEQUENCE [LARGE SCALE GENOMIC DNA]</scope>
</reference>
<dbReference type="Proteomes" id="UP001497457">
    <property type="component" value="Chromosome 11b"/>
</dbReference>
<protein>
    <recommendedName>
        <fullName evidence="2">Cathepsin propeptide inhibitor domain-containing protein</fullName>
    </recommendedName>
</protein>
<accession>A0ABC8W5R9</accession>
<dbReference type="InterPro" id="IPR013201">
    <property type="entry name" value="Prot_inhib_I29"/>
</dbReference>
<feature type="signal peptide" evidence="1">
    <location>
        <begin position="1"/>
        <end position="20"/>
    </location>
</feature>